<dbReference type="AlphaFoldDB" id="A0AAN1D6Z9"/>
<evidence type="ECO:0000256" key="1">
    <source>
        <dbReference type="ARBA" id="ARBA00007125"/>
    </source>
</evidence>
<accession>A0AAN1D6Z9</accession>
<protein>
    <recommendedName>
        <fullName evidence="2">Ppx/GppA phosphatase N-terminal domain-containing protein</fullName>
    </recommendedName>
</protein>
<dbReference type="Proteomes" id="UP000093052">
    <property type="component" value="Chromosome"/>
</dbReference>
<dbReference type="PANTHER" id="PTHR30005:SF0">
    <property type="entry name" value="RETROGRADE REGULATION PROTEIN 2"/>
    <property type="match status" value="1"/>
</dbReference>
<sequence length="176" mass="20212">MLLETLLSFQDITRHHQIQHVKCVATATIRQAKNKEEIKKLVEETTDFQIRVLSEYEEAYYGFLSVVNSTPITEGITIDIGGGSTELTYYKDRQLIEYYSFPFGTLSLKQTFIAGHILTKEELRRLSFYITEQFQSLPWLGNKKIPIIAIGGNARNLAQIHQLLKNILLLAFISMK</sequence>
<comment type="similarity">
    <text evidence="1">Belongs to the GppA/Ppx family.</text>
</comment>
<dbReference type="GO" id="GO:0006357">
    <property type="term" value="P:regulation of transcription by RNA polymerase II"/>
    <property type="evidence" value="ECO:0007669"/>
    <property type="project" value="TreeGrafter"/>
</dbReference>
<evidence type="ECO:0000259" key="2">
    <source>
        <dbReference type="Pfam" id="PF02541"/>
    </source>
</evidence>
<dbReference type="Gene3D" id="3.30.420.40">
    <property type="match status" value="1"/>
</dbReference>
<keyword evidence="4" id="KW-1185">Reference proteome</keyword>
<evidence type="ECO:0000313" key="4">
    <source>
        <dbReference type="Proteomes" id="UP000093052"/>
    </source>
</evidence>
<dbReference type="PANTHER" id="PTHR30005">
    <property type="entry name" value="EXOPOLYPHOSPHATASE"/>
    <property type="match status" value="1"/>
</dbReference>
<organism evidence="3 4">
    <name type="scientific">Parageobacillus thermoglucosidasius</name>
    <name type="common">Geobacillus thermoglucosidasius</name>
    <dbReference type="NCBI Taxonomy" id="1426"/>
    <lineage>
        <taxon>Bacteria</taxon>
        <taxon>Bacillati</taxon>
        <taxon>Bacillota</taxon>
        <taxon>Bacilli</taxon>
        <taxon>Bacillales</taxon>
        <taxon>Anoxybacillaceae</taxon>
        <taxon>Parageobacillus</taxon>
    </lineage>
</organism>
<dbReference type="SUPFAM" id="SSF53067">
    <property type="entry name" value="Actin-like ATPase domain"/>
    <property type="match status" value="2"/>
</dbReference>
<proteinExistence type="inferred from homology"/>
<dbReference type="InterPro" id="IPR050273">
    <property type="entry name" value="GppA/Ppx_hydrolase"/>
</dbReference>
<name>A0AAN1D6Z9_PARTM</name>
<reference evidence="4" key="1">
    <citation type="journal article" date="2016" name="Genome Announc.">
        <title>Complete Genome Sequence of Geobacillus thermoglucosidasius NCIMB 11955, the Progenitor of a Bioethanol Production Strain.</title>
        <authorList>
            <person name="Sheng L."/>
            <person name="Zhang Y."/>
            <person name="Minton N.P."/>
        </authorList>
    </citation>
    <scope>NUCLEOTIDE SEQUENCE [LARGE SCALE GENOMIC DNA]</scope>
    <source>
        <strain evidence="4">NCIMB 11955</strain>
    </source>
</reference>
<gene>
    <name evidence="3" type="ORF">BCV53_10900</name>
</gene>
<dbReference type="KEGG" id="ptl:AOT13_10885"/>
<dbReference type="Gene3D" id="3.30.420.150">
    <property type="entry name" value="Exopolyphosphatase. Domain 2"/>
    <property type="match status" value="1"/>
</dbReference>
<dbReference type="EMBL" id="CP016622">
    <property type="protein sequence ID" value="ANZ30555.1"/>
    <property type="molecule type" value="Genomic_DNA"/>
</dbReference>
<dbReference type="Pfam" id="PF02541">
    <property type="entry name" value="Ppx-GppA"/>
    <property type="match status" value="1"/>
</dbReference>
<dbReference type="InterPro" id="IPR003695">
    <property type="entry name" value="Ppx_GppA_N"/>
</dbReference>
<feature type="domain" description="Ppx/GppA phosphatase N-terminal" evidence="2">
    <location>
        <begin position="4"/>
        <end position="145"/>
    </location>
</feature>
<dbReference type="InterPro" id="IPR043129">
    <property type="entry name" value="ATPase_NBD"/>
</dbReference>
<evidence type="ECO:0000313" key="3">
    <source>
        <dbReference type="EMBL" id="ANZ30555.1"/>
    </source>
</evidence>